<organism evidence="1 2">
    <name type="scientific">Gigaspora margarita</name>
    <dbReference type="NCBI Taxonomy" id="4874"/>
    <lineage>
        <taxon>Eukaryota</taxon>
        <taxon>Fungi</taxon>
        <taxon>Fungi incertae sedis</taxon>
        <taxon>Mucoromycota</taxon>
        <taxon>Glomeromycotina</taxon>
        <taxon>Glomeromycetes</taxon>
        <taxon>Diversisporales</taxon>
        <taxon>Gigasporaceae</taxon>
        <taxon>Gigaspora</taxon>
    </lineage>
</organism>
<keyword evidence="2" id="KW-1185">Reference proteome</keyword>
<evidence type="ECO:0000313" key="2">
    <source>
        <dbReference type="Proteomes" id="UP000789901"/>
    </source>
</evidence>
<evidence type="ECO:0000313" key="1">
    <source>
        <dbReference type="EMBL" id="CAG8824767.1"/>
    </source>
</evidence>
<gene>
    <name evidence="1" type="ORF">GMARGA_LOCUS28659</name>
</gene>
<name>A0ABN7WAM4_GIGMA</name>
<sequence>MPQTSPGKITNKLSALQGIANTYPTGNSGQKKLEWLTPFKSMQPL</sequence>
<protein>
    <submittedName>
        <fullName evidence="1">5886_t:CDS:1</fullName>
    </submittedName>
</protein>
<feature type="non-terminal residue" evidence="1">
    <location>
        <position position="45"/>
    </location>
</feature>
<reference evidence="1 2" key="1">
    <citation type="submission" date="2021-06" db="EMBL/GenBank/DDBJ databases">
        <authorList>
            <person name="Kallberg Y."/>
            <person name="Tangrot J."/>
            <person name="Rosling A."/>
        </authorList>
    </citation>
    <scope>NUCLEOTIDE SEQUENCE [LARGE SCALE GENOMIC DNA]</scope>
    <source>
        <strain evidence="1 2">120-4 pot B 10/14</strain>
    </source>
</reference>
<comment type="caution">
    <text evidence="1">The sequence shown here is derived from an EMBL/GenBank/DDBJ whole genome shotgun (WGS) entry which is preliminary data.</text>
</comment>
<proteinExistence type="predicted"/>
<dbReference type="EMBL" id="CAJVQB010037032">
    <property type="protein sequence ID" value="CAG8824767.1"/>
    <property type="molecule type" value="Genomic_DNA"/>
</dbReference>
<dbReference type="Proteomes" id="UP000789901">
    <property type="component" value="Unassembled WGS sequence"/>
</dbReference>
<accession>A0ABN7WAM4</accession>